<dbReference type="Gene3D" id="3.90.1340.10">
    <property type="entry name" value="Phage tail collar domain"/>
    <property type="match status" value="1"/>
</dbReference>
<gene>
    <name evidence="3" type="ORF">RF683_00550</name>
</gene>
<accession>A0ABY9RCS2</accession>
<proteinExistence type="predicted"/>
<name>A0ABY9RCS2_9FLAO</name>
<dbReference type="InterPro" id="IPR037053">
    <property type="entry name" value="Phage_tail_collar_dom_sf"/>
</dbReference>
<feature type="domain" description="Phage tail collar" evidence="2">
    <location>
        <begin position="278"/>
        <end position="335"/>
    </location>
</feature>
<organism evidence="3 4">
    <name type="scientific">Flavobacterium nakdongensis</name>
    <dbReference type="NCBI Taxonomy" id="3073563"/>
    <lineage>
        <taxon>Bacteria</taxon>
        <taxon>Pseudomonadati</taxon>
        <taxon>Bacteroidota</taxon>
        <taxon>Flavobacteriia</taxon>
        <taxon>Flavobacteriales</taxon>
        <taxon>Flavobacteriaceae</taxon>
        <taxon>Flavobacterium</taxon>
    </lineage>
</organism>
<keyword evidence="4" id="KW-1185">Reference proteome</keyword>
<feature type="signal peptide" evidence="1">
    <location>
        <begin position="1"/>
        <end position="24"/>
    </location>
</feature>
<evidence type="ECO:0000259" key="2">
    <source>
        <dbReference type="Pfam" id="PF07484"/>
    </source>
</evidence>
<evidence type="ECO:0000313" key="3">
    <source>
        <dbReference type="EMBL" id="WMW77967.1"/>
    </source>
</evidence>
<dbReference type="Proteomes" id="UP001180481">
    <property type="component" value="Chromosome"/>
</dbReference>
<keyword evidence="1" id="KW-0732">Signal</keyword>
<protein>
    <submittedName>
        <fullName evidence="3">Tail fiber protein</fullName>
    </submittedName>
</protein>
<dbReference type="InterPro" id="IPR011083">
    <property type="entry name" value="Phage_tail_collar_dom"/>
</dbReference>
<evidence type="ECO:0000313" key="4">
    <source>
        <dbReference type="Proteomes" id="UP001180481"/>
    </source>
</evidence>
<reference evidence="3" key="1">
    <citation type="submission" date="2023-09" db="EMBL/GenBank/DDBJ databases">
        <title>Flavobacterium sp. 20NA77.7 isolated from freshwater.</title>
        <authorList>
            <person name="Le V."/>
            <person name="Ko S.-R."/>
            <person name="Ahn C.-Y."/>
            <person name="Oh H.-M."/>
        </authorList>
    </citation>
    <scope>NUCLEOTIDE SEQUENCE</scope>
    <source>
        <strain evidence="3">20NA77.7</strain>
    </source>
</reference>
<dbReference type="Pfam" id="PF07484">
    <property type="entry name" value="Collar"/>
    <property type="match status" value="1"/>
</dbReference>
<dbReference type="EMBL" id="CP133721">
    <property type="protein sequence ID" value="WMW77967.1"/>
    <property type="molecule type" value="Genomic_DNA"/>
</dbReference>
<feature type="chain" id="PRO_5045427101" evidence="1">
    <location>
        <begin position="25"/>
        <end position="431"/>
    </location>
</feature>
<dbReference type="RefSeq" id="WP_309532294.1">
    <property type="nucleotide sequence ID" value="NZ_CP133721.1"/>
</dbReference>
<dbReference type="SUPFAM" id="SSF88874">
    <property type="entry name" value="Receptor-binding domain of short tail fibre protein gp12"/>
    <property type="match status" value="1"/>
</dbReference>
<sequence>MDTIIKTIKLAVVVLFINISAAQTGIGTTNPDASAKLDVYATNKGFLPPRVALTATNSASPITNPANGLMVFNTSTAGSSPYAVEPGYYFWDGNGQKWVSIAASIGNVQAQAVFRSTSNTTAGAAVSSWNSRFNNLSSGDLIVSSNTTFALSNGIYKLEWGLPHQQTNTYNAMQLQEYTSGVWNAWMNDGNLGNIANGGGTDWGGTTFMTDIIDCSASTRTLRFTNSDGYRNLYYGAFFTITKLNPSSTTSINSGSNGQVLTTNGSGVATWGTVPPAGVIMAFAGSTAPSGYLICDGSAVSRSTYANLYAVIGTTYGAGNGSTTFNLPDLTGRVPVGKNAGTFATLGSKGGEETHTMTVNEMPAHKHTTSVNSAVENPSIGGYAVGAQSMFFGTDRGGTTRNWDTAMQNTGGGAAFNVLQPYTVLNYIIKY</sequence>
<evidence type="ECO:0000256" key="1">
    <source>
        <dbReference type="SAM" id="SignalP"/>
    </source>
</evidence>